<dbReference type="Pfam" id="PF13365">
    <property type="entry name" value="Trypsin_2"/>
    <property type="match status" value="1"/>
</dbReference>
<keyword evidence="2" id="KW-1185">Reference proteome</keyword>
<dbReference type="AlphaFoldDB" id="A0A5D4XS40"/>
<gene>
    <name evidence="1" type="ORF">FZO89_00955</name>
</gene>
<dbReference type="EMBL" id="VTFT01000001">
    <property type="protein sequence ID" value="TYT27416.1"/>
    <property type="molecule type" value="Genomic_DNA"/>
</dbReference>
<dbReference type="InterPro" id="IPR009003">
    <property type="entry name" value="Peptidase_S1_PA"/>
</dbReference>
<reference evidence="1 2" key="1">
    <citation type="submission" date="2019-08" db="EMBL/GenBank/DDBJ databases">
        <title>Luteimonas viscosus sp. nov., isolated from soil of a sunflower field.</title>
        <authorList>
            <person name="Jianli Z."/>
            <person name="Ying Z."/>
        </authorList>
    </citation>
    <scope>NUCLEOTIDE SEQUENCE [LARGE SCALE GENOMIC DNA]</scope>
    <source>
        <strain evidence="1 2">XBU10</strain>
    </source>
</reference>
<dbReference type="OrthoDB" id="7061948at2"/>
<organism evidence="1 2">
    <name type="scientific">Luteimonas viscosa</name>
    <dbReference type="NCBI Taxonomy" id="1132694"/>
    <lineage>
        <taxon>Bacteria</taxon>
        <taxon>Pseudomonadati</taxon>
        <taxon>Pseudomonadota</taxon>
        <taxon>Gammaproteobacteria</taxon>
        <taxon>Lysobacterales</taxon>
        <taxon>Lysobacteraceae</taxon>
        <taxon>Luteimonas</taxon>
    </lineage>
</organism>
<dbReference type="Proteomes" id="UP000324973">
    <property type="component" value="Unassembled WGS sequence"/>
</dbReference>
<proteinExistence type="predicted"/>
<accession>A0A5D4XS40</accession>
<comment type="caution">
    <text evidence="1">The sequence shown here is derived from an EMBL/GenBank/DDBJ whole genome shotgun (WGS) entry which is preliminary data.</text>
</comment>
<dbReference type="SUPFAM" id="SSF50494">
    <property type="entry name" value="Trypsin-like serine proteases"/>
    <property type="match status" value="1"/>
</dbReference>
<evidence type="ECO:0000313" key="2">
    <source>
        <dbReference type="Proteomes" id="UP000324973"/>
    </source>
</evidence>
<evidence type="ECO:0000313" key="1">
    <source>
        <dbReference type="EMBL" id="TYT27416.1"/>
    </source>
</evidence>
<protein>
    <recommendedName>
        <fullName evidence="3">Trypsin-like peptidase domain-containing protein</fullName>
    </recommendedName>
</protein>
<evidence type="ECO:0008006" key="3">
    <source>
        <dbReference type="Google" id="ProtNLM"/>
    </source>
</evidence>
<name>A0A5D4XS40_9GAMM</name>
<sequence length="315" mass="34557">MKSKPGSEDDYFAIDPRFELMTSRPRGGSFLGLLQSFGHTDLLLQQSILPVVAFMEGGNTARCIGTAFVVSCSGYVITASHVLMDPHDSGYARLTQLPQGRAFEANLNIGVIVPVNPASGREEAKFLPFERARYWGEWKQSPLLHERDRFEMFTDIAVCKVAELPDGMVHQPLNLSLRTFADGEITYTIGYAEMEDFPIDIAADGRLSTPSLKRELFVSVGETVQSYPQNHLLKDVPTPGPCFNYRAKVPGKMSGAPIFGGDGAVVRGVVSRSFSGERDAYGAMLTSVMGLPVTEGRSLFDFMNDSQEGMPRVDI</sequence>